<dbReference type="EMBL" id="RYZR01000006">
    <property type="protein sequence ID" value="RUL63091.1"/>
    <property type="molecule type" value="Genomic_DNA"/>
</dbReference>
<keyword evidence="3" id="KW-0998">Cell outer membrane</keyword>
<dbReference type="AlphaFoldDB" id="A0A3S0PXN1"/>
<feature type="domain" description="Secretin/TonB short N-terminal" evidence="4">
    <location>
        <begin position="23"/>
        <end position="74"/>
    </location>
</feature>
<name>A0A3S0PXN1_9GAMM</name>
<protein>
    <submittedName>
        <fullName evidence="5">TonB-dependent outer membrane receptor</fullName>
    </submittedName>
</protein>
<dbReference type="OrthoDB" id="5950650at2"/>
<keyword evidence="1" id="KW-0813">Transport</keyword>
<evidence type="ECO:0000259" key="4">
    <source>
        <dbReference type="SMART" id="SM00965"/>
    </source>
</evidence>
<organism evidence="5 6">
    <name type="scientific">Dyella dinghuensis</name>
    <dbReference type="NCBI Taxonomy" id="1920169"/>
    <lineage>
        <taxon>Bacteria</taxon>
        <taxon>Pseudomonadati</taxon>
        <taxon>Pseudomonadota</taxon>
        <taxon>Gammaproteobacteria</taxon>
        <taxon>Lysobacterales</taxon>
        <taxon>Rhodanobacteraceae</taxon>
        <taxon>Dyella</taxon>
    </lineage>
</organism>
<accession>A0A3S0PXN1</accession>
<dbReference type="GO" id="GO:0019867">
    <property type="term" value="C:outer membrane"/>
    <property type="evidence" value="ECO:0007669"/>
    <property type="project" value="InterPro"/>
</dbReference>
<keyword evidence="5" id="KW-0675">Receptor</keyword>
<keyword evidence="2" id="KW-0472">Membrane</keyword>
<sequence>MTFDIGPQSLRTALRAYGEVTGQAVLVDDALTAERQSPGVQGDFGKVDALQRLLAGTGLVASYSTDQAFTLKLATRVESGESDSGESPQDSAVGEQEVVTQNYAGTIQRSIESALCRFDQTTPGNYRLALQVWIAPSGRIEQTHVLSDDDARAAAVSEALNQVMLDPPPAAMPQPLTLLLLPRKPADVARCGALAQRHH</sequence>
<evidence type="ECO:0000256" key="3">
    <source>
        <dbReference type="ARBA" id="ARBA00023237"/>
    </source>
</evidence>
<gene>
    <name evidence="5" type="ORF">EKH79_11795</name>
</gene>
<evidence type="ECO:0000313" key="6">
    <source>
        <dbReference type="Proteomes" id="UP000267077"/>
    </source>
</evidence>
<comment type="caution">
    <text evidence="5">The sequence shown here is derived from an EMBL/GenBank/DDBJ whole genome shotgun (WGS) entry which is preliminary data.</text>
</comment>
<proteinExistence type="predicted"/>
<evidence type="ECO:0000256" key="2">
    <source>
        <dbReference type="ARBA" id="ARBA00023136"/>
    </source>
</evidence>
<dbReference type="InterPro" id="IPR011662">
    <property type="entry name" value="Secretin/TonB_short_N"/>
</dbReference>
<dbReference type="SUPFAM" id="SSF74653">
    <property type="entry name" value="TolA/TonB C-terminal domain"/>
    <property type="match status" value="1"/>
</dbReference>
<evidence type="ECO:0000256" key="1">
    <source>
        <dbReference type="ARBA" id="ARBA00022448"/>
    </source>
</evidence>
<reference evidence="5 6" key="1">
    <citation type="submission" date="2018-12" db="EMBL/GenBank/DDBJ databases">
        <title>Dyella dinghuensis sp. nov. DHOA06 and Dyella choica sp. nov. 4M-K27, isolated from forest soil.</title>
        <authorList>
            <person name="Qiu L.-H."/>
            <person name="Gao Z.-H."/>
        </authorList>
    </citation>
    <scope>NUCLEOTIDE SEQUENCE [LARGE SCALE GENOMIC DNA]</scope>
    <source>
        <strain evidence="5 6">DHOA06</strain>
    </source>
</reference>
<dbReference type="Proteomes" id="UP000267077">
    <property type="component" value="Unassembled WGS sequence"/>
</dbReference>
<dbReference type="SMART" id="SM00965">
    <property type="entry name" value="STN"/>
    <property type="match status" value="1"/>
</dbReference>
<keyword evidence="6" id="KW-1185">Reference proteome</keyword>
<evidence type="ECO:0000313" key="5">
    <source>
        <dbReference type="EMBL" id="RUL63091.1"/>
    </source>
</evidence>
<dbReference type="Gene3D" id="3.55.50.30">
    <property type="match status" value="1"/>
</dbReference>